<gene>
    <name evidence="2" type="ORF">PG993_011942</name>
</gene>
<dbReference type="Proteomes" id="UP001444661">
    <property type="component" value="Unassembled WGS sequence"/>
</dbReference>
<dbReference type="Gene3D" id="1.20.120.1750">
    <property type="match status" value="1"/>
</dbReference>
<evidence type="ECO:0000313" key="2">
    <source>
        <dbReference type="EMBL" id="KAK8023876.1"/>
    </source>
</evidence>
<dbReference type="EMBL" id="JAQQWK010000011">
    <property type="protein sequence ID" value="KAK8023876.1"/>
    <property type="molecule type" value="Genomic_DNA"/>
</dbReference>
<proteinExistence type="predicted"/>
<comment type="caution">
    <text evidence="2">The sequence shown here is derived from an EMBL/GenBank/DDBJ whole genome shotgun (WGS) entry which is preliminary data.</text>
</comment>
<name>A0ABR1S109_9PEZI</name>
<protein>
    <recommendedName>
        <fullName evidence="4">IBR domain-containing protein</fullName>
    </recommendedName>
</protein>
<accession>A0ABR1S109</accession>
<organism evidence="2 3">
    <name type="scientific">Apiospora rasikravindrae</name>
    <dbReference type="NCBI Taxonomy" id="990691"/>
    <lineage>
        <taxon>Eukaryota</taxon>
        <taxon>Fungi</taxon>
        <taxon>Dikarya</taxon>
        <taxon>Ascomycota</taxon>
        <taxon>Pezizomycotina</taxon>
        <taxon>Sordariomycetes</taxon>
        <taxon>Xylariomycetidae</taxon>
        <taxon>Amphisphaeriales</taxon>
        <taxon>Apiosporaceae</taxon>
        <taxon>Apiospora</taxon>
    </lineage>
</organism>
<feature type="compositionally biased region" description="Basic residues" evidence="1">
    <location>
        <begin position="31"/>
        <end position="46"/>
    </location>
</feature>
<evidence type="ECO:0000313" key="3">
    <source>
        <dbReference type="Proteomes" id="UP001444661"/>
    </source>
</evidence>
<evidence type="ECO:0000256" key="1">
    <source>
        <dbReference type="SAM" id="MobiDB-lite"/>
    </source>
</evidence>
<keyword evidence="3" id="KW-1185">Reference proteome</keyword>
<reference evidence="2 3" key="1">
    <citation type="submission" date="2023-01" db="EMBL/GenBank/DDBJ databases">
        <title>Analysis of 21 Apiospora genomes using comparative genomics revels a genus with tremendous synthesis potential of carbohydrate active enzymes and secondary metabolites.</title>
        <authorList>
            <person name="Sorensen T."/>
        </authorList>
    </citation>
    <scope>NUCLEOTIDE SEQUENCE [LARGE SCALE GENOMIC DNA]</scope>
    <source>
        <strain evidence="2 3">CBS 33761</strain>
    </source>
</reference>
<dbReference type="SUPFAM" id="SSF57850">
    <property type="entry name" value="RING/U-box"/>
    <property type="match status" value="1"/>
</dbReference>
<feature type="region of interest" description="Disordered" evidence="1">
    <location>
        <begin position="26"/>
        <end position="53"/>
    </location>
</feature>
<evidence type="ECO:0008006" key="4">
    <source>
        <dbReference type="Google" id="ProtNLM"/>
    </source>
</evidence>
<sequence>MFSESFRYFRDLHRVAEQERLAQKYQNEKAAKRRDRSRATSKRKVVKSNNKPSKPCWLTTLPLFRSVVRWKQEIDSARTIRATTQECPNPECKARIEKDGGCDLVRCTLCQKEFIWARSDGLYEYRANTSMEAVCGGSRDGN</sequence>